<comment type="caution">
    <text evidence="2">The sequence shown here is derived from an EMBL/GenBank/DDBJ whole genome shotgun (WGS) entry which is preliminary data.</text>
</comment>
<dbReference type="RefSeq" id="WP_327969118.1">
    <property type="nucleotide sequence ID" value="NZ_JARMQG010000253.1"/>
</dbReference>
<dbReference type="Proteomes" id="UP001330749">
    <property type="component" value="Unassembled WGS sequence"/>
</dbReference>
<evidence type="ECO:0000313" key="2">
    <source>
        <dbReference type="EMBL" id="MED3564007.1"/>
    </source>
</evidence>
<feature type="transmembrane region" description="Helical" evidence="1">
    <location>
        <begin position="6"/>
        <end position="25"/>
    </location>
</feature>
<keyword evidence="1" id="KW-0812">Transmembrane</keyword>
<dbReference type="InterPro" id="IPR024932">
    <property type="entry name" value="ApbE"/>
</dbReference>
<organism evidence="2 3">
    <name type="scientific">Bacillus xiapuensis</name>
    <dbReference type="NCBI Taxonomy" id="2014075"/>
    <lineage>
        <taxon>Bacteria</taxon>
        <taxon>Bacillati</taxon>
        <taxon>Bacillota</taxon>
        <taxon>Bacilli</taxon>
        <taxon>Bacillales</taxon>
        <taxon>Bacillaceae</taxon>
        <taxon>Bacillus</taxon>
    </lineage>
</organism>
<keyword evidence="2" id="KW-0808">Transferase</keyword>
<evidence type="ECO:0000256" key="1">
    <source>
        <dbReference type="SAM" id="Phobius"/>
    </source>
</evidence>
<dbReference type="SUPFAM" id="SSF143631">
    <property type="entry name" value="ApbE-like"/>
    <property type="match status" value="1"/>
</dbReference>
<dbReference type="Gene3D" id="3.10.520.10">
    <property type="entry name" value="ApbE-like domains"/>
    <property type="match status" value="1"/>
</dbReference>
<accession>A0ABU6NF51</accession>
<sequence length="54" mass="5656">MSCSVIAPFAMMADAFSTAVFLLGVSKGKQLIEQLALKGLLITSELEINKVGGI</sequence>
<keyword evidence="1" id="KW-0472">Membrane</keyword>
<keyword evidence="1" id="KW-1133">Transmembrane helix</keyword>
<protein>
    <submittedName>
        <fullName evidence="2">FAD:protein FMN transferase</fullName>
    </submittedName>
</protein>
<dbReference type="Pfam" id="PF02424">
    <property type="entry name" value="ApbE"/>
    <property type="match status" value="1"/>
</dbReference>
<dbReference type="EMBL" id="JARMQG010000253">
    <property type="protein sequence ID" value="MED3564007.1"/>
    <property type="molecule type" value="Genomic_DNA"/>
</dbReference>
<keyword evidence="3" id="KW-1185">Reference proteome</keyword>
<dbReference type="GO" id="GO:0016740">
    <property type="term" value="F:transferase activity"/>
    <property type="evidence" value="ECO:0007669"/>
    <property type="project" value="UniProtKB-KW"/>
</dbReference>
<name>A0ABU6NF51_9BACI</name>
<dbReference type="InterPro" id="IPR003374">
    <property type="entry name" value="ApbE-like_sf"/>
</dbReference>
<evidence type="ECO:0000313" key="3">
    <source>
        <dbReference type="Proteomes" id="UP001330749"/>
    </source>
</evidence>
<reference evidence="2 3" key="1">
    <citation type="submission" date="2023-03" db="EMBL/GenBank/DDBJ databases">
        <title>Bacillus Genome Sequencing.</title>
        <authorList>
            <person name="Dunlap C."/>
        </authorList>
    </citation>
    <scope>NUCLEOTIDE SEQUENCE [LARGE SCALE GENOMIC DNA]</scope>
    <source>
        <strain evidence="2 3">B-14544</strain>
    </source>
</reference>
<proteinExistence type="predicted"/>
<gene>
    <name evidence="2" type="ORF">P4447_16400</name>
</gene>